<evidence type="ECO:0000256" key="1">
    <source>
        <dbReference type="SAM" id="Phobius"/>
    </source>
</evidence>
<gene>
    <name evidence="2" type="ORF">TrST_g4866</name>
</gene>
<keyword evidence="3" id="KW-1185">Reference proteome</keyword>
<organism evidence="2 3">
    <name type="scientific">Triparma strigata</name>
    <dbReference type="NCBI Taxonomy" id="1606541"/>
    <lineage>
        <taxon>Eukaryota</taxon>
        <taxon>Sar</taxon>
        <taxon>Stramenopiles</taxon>
        <taxon>Ochrophyta</taxon>
        <taxon>Bolidophyceae</taxon>
        <taxon>Parmales</taxon>
        <taxon>Triparmaceae</taxon>
        <taxon>Triparma</taxon>
    </lineage>
</organism>
<keyword evidence="1" id="KW-0472">Membrane</keyword>
<dbReference type="SUPFAM" id="SSF81995">
    <property type="entry name" value="beta-sandwich domain of Sec23/24"/>
    <property type="match status" value="1"/>
</dbReference>
<feature type="transmembrane region" description="Helical" evidence="1">
    <location>
        <begin position="294"/>
        <end position="312"/>
    </location>
</feature>
<accession>A0A9W7AGK2</accession>
<sequence length="321" mass="36136">MPMAMPINNGGIQMQQMGVNPQMMNPQMMNPQMMNPQMMNPQMMQQMGQPQQQPQYGQMPVAVPQVQAEESERPIVVKRGARGGTCFFVAAGFFLLMGFFLQVLGRNAATAAANMDPDNDFVQIKCQVKYVLWETETRTSRVCREKKSSCNSNNGGDCCKRYENVEMCYDKYSTWFIKGISETMVGQRITSESQISQDENDDELYTAFPVEVSRGECDGLDTSGDPHGELESEYEPAQILDCWKVNDGDDDDDDYDDRSSTEFEDMGYTCPNDQCLKLRDPAVDKENAATTAKILNFAGYALFLPTVVLFLCGRREQARLS</sequence>
<dbReference type="EMBL" id="BRXY01000139">
    <property type="protein sequence ID" value="GMH70301.1"/>
    <property type="molecule type" value="Genomic_DNA"/>
</dbReference>
<name>A0A9W7AGK2_9STRA</name>
<dbReference type="AlphaFoldDB" id="A0A9W7AGK2"/>
<proteinExistence type="predicted"/>
<comment type="caution">
    <text evidence="2">The sequence shown here is derived from an EMBL/GenBank/DDBJ whole genome shotgun (WGS) entry which is preliminary data.</text>
</comment>
<dbReference type="Proteomes" id="UP001165085">
    <property type="component" value="Unassembled WGS sequence"/>
</dbReference>
<evidence type="ECO:0000313" key="3">
    <source>
        <dbReference type="Proteomes" id="UP001165085"/>
    </source>
</evidence>
<keyword evidence="1" id="KW-0812">Transmembrane</keyword>
<protein>
    <submittedName>
        <fullName evidence="2">Uncharacterized protein</fullName>
    </submittedName>
</protein>
<keyword evidence="1" id="KW-1133">Transmembrane helix</keyword>
<reference evidence="3" key="1">
    <citation type="journal article" date="2023" name="Commun. Biol.">
        <title>Genome analysis of Parmales, the sister group of diatoms, reveals the evolutionary specialization of diatoms from phago-mixotrophs to photoautotrophs.</title>
        <authorList>
            <person name="Ban H."/>
            <person name="Sato S."/>
            <person name="Yoshikawa S."/>
            <person name="Yamada K."/>
            <person name="Nakamura Y."/>
            <person name="Ichinomiya M."/>
            <person name="Sato N."/>
            <person name="Blanc-Mathieu R."/>
            <person name="Endo H."/>
            <person name="Kuwata A."/>
            <person name="Ogata H."/>
        </authorList>
    </citation>
    <scope>NUCLEOTIDE SEQUENCE [LARGE SCALE GENOMIC DNA]</scope>
    <source>
        <strain evidence="3">NIES 3701</strain>
    </source>
</reference>
<evidence type="ECO:0000313" key="2">
    <source>
        <dbReference type="EMBL" id="GMH70301.1"/>
    </source>
</evidence>